<comment type="caution">
    <text evidence="1">The sequence shown here is derived from an EMBL/GenBank/DDBJ whole genome shotgun (WGS) entry which is preliminary data.</text>
</comment>
<name>A0A4R0MM94_9SPHI</name>
<evidence type="ECO:0000313" key="2">
    <source>
        <dbReference type="Proteomes" id="UP000292884"/>
    </source>
</evidence>
<dbReference type="OrthoDB" id="773066at2"/>
<dbReference type="RefSeq" id="WP_131555407.1">
    <property type="nucleotide sequence ID" value="NZ_SJSK01000007.1"/>
</dbReference>
<gene>
    <name evidence="1" type="ORF">EZ428_21560</name>
</gene>
<proteinExistence type="predicted"/>
<accession>A0A4R0MM94</accession>
<organism evidence="1 2">
    <name type="scientific">Pedobacter frigiditerrae</name>
    <dbReference type="NCBI Taxonomy" id="2530452"/>
    <lineage>
        <taxon>Bacteria</taxon>
        <taxon>Pseudomonadati</taxon>
        <taxon>Bacteroidota</taxon>
        <taxon>Sphingobacteriia</taxon>
        <taxon>Sphingobacteriales</taxon>
        <taxon>Sphingobacteriaceae</taxon>
        <taxon>Pedobacter</taxon>
    </lineage>
</organism>
<dbReference type="PROSITE" id="PS51257">
    <property type="entry name" value="PROKAR_LIPOPROTEIN"/>
    <property type="match status" value="1"/>
</dbReference>
<keyword evidence="2" id="KW-1185">Reference proteome</keyword>
<reference evidence="1 2" key="1">
    <citation type="submission" date="2019-02" db="EMBL/GenBank/DDBJ databases">
        <title>Pedobacter sp. RP-1-13 sp. nov., isolated from Arctic soil.</title>
        <authorList>
            <person name="Dahal R.H."/>
        </authorList>
    </citation>
    <scope>NUCLEOTIDE SEQUENCE [LARGE SCALE GENOMIC DNA]</scope>
    <source>
        <strain evidence="1 2">RP-1-13</strain>
    </source>
</reference>
<dbReference type="Proteomes" id="UP000292884">
    <property type="component" value="Unassembled WGS sequence"/>
</dbReference>
<evidence type="ECO:0000313" key="1">
    <source>
        <dbReference type="EMBL" id="TCC87292.1"/>
    </source>
</evidence>
<sequence length="136" mass="15737">MRKYILIVAIFLMSCNRKESKDQLVDKDLVINALKASVENGALTYKVRIFHHFKGTALEGQKMNEKMAYRMDSSFYKVSEMGKQYADELIPIANGLNNCFEYMVVFYNSNAGENNLTYKDKYITGKTYQLSLKQDE</sequence>
<protein>
    <submittedName>
        <fullName evidence="1">Uncharacterized protein</fullName>
    </submittedName>
</protein>
<dbReference type="EMBL" id="SJSK01000007">
    <property type="protein sequence ID" value="TCC87292.1"/>
    <property type="molecule type" value="Genomic_DNA"/>
</dbReference>
<dbReference type="AlphaFoldDB" id="A0A4R0MM94"/>